<dbReference type="AlphaFoldDB" id="A0AB36EIW5"/>
<feature type="transmembrane region" description="Helical" evidence="2">
    <location>
        <begin position="54"/>
        <end position="77"/>
    </location>
</feature>
<gene>
    <name evidence="3" type="ORF">A6U91_18735</name>
</gene>
<feature type="transmembrane region" description="Helical" evidence="2">
    <location>
        <begin position="83"/>
        <end position="103"/>
    </location>
</feature>
<feature type="region of interest" description="Disordered" evidence="1">
    <location>
        <begin position="135"/>
        <end position="157"/>
    </location>
</feature>
<comment type="caution">
    <text evidence="3">The sequence shown here is derived from an EMBL/GenBank/DDBJ whole genome shotgun (WGS) entry which is preliminary data.</text>
</comment>
<name>A0AB36EIW5_AGRTU</name>
<evidence type="ECO:0000256" key="1">
    <source>
        <dbReference type="SAM" id="MobiDB-lite"/>
    </source>
</evidence>
<feature type="compositionally biased region" description="Basic and acidic residues" evidence="1">
    <location>
        <begin position="147"/>
        <end position="157"/>
    </location>
</feature>
<accession>A0AB36EIW5</accession>
<protein>
    <submittedName>
        <fullName evidence="3">Uncharacterized protein</fullName>
    </submittedName>
</protein>
<evidence type="ECO:0000313" key="4">
    <source>
        <dbReference type="Proteomes" id="UP000093451"/>
    </source>
</evidence>
<evidence type="ECO:0000313" key="3">
    <source>
        <dbReference type="EMBL" id="OCJ33468.1"/>
    </source>
</evidence>
<keyword evidence="2" id="KW-0472">Membrane</keyword>
<keyword evidence="2" id="KW-1133">Transmembrane helix</keyword>
<keyword evidence="2" id="KW-0812">Transmembrane</keyword>
<feature type="transmembrane region" description="Helical" evidence="2">
    <location>
        <begin position="19"/>
        <end position="42"/>
    </location>
</feature>
<organism evidence="3 4">
    <name type="scientific">Agrobacterium tumefaciens</name>
    <dbReference type="NCBI Taxonomy" id="358"/>
    <lineage>
        <taxon>Bacteria</taxon>
        <taxon>Pseudomonadati</taxon>
        <taxon>Pseudomonadota</taxon>
        <taxon>Alphaproteobacteria</taxon>
        <taxon>Hyphomicrobiales</taxon>
        <taxon>Rhizobiaceae</taxon>
        <taxon>Rhizobium/Agrobacterium group</taxon>
        <taxon>Agrobacterium</taxon>
        <taxon>Agrobacterium tumefaciens complex</taxon>
    </lineage>
</organism>
<proteinExistence type="predicted"/>
<evidence type="ECO:0000256" key="2">
    <source>
        <dbReference type="SAM" id="Phobius"/>
    </source>
</evidence>
<reference evidence="3 4" key="1">
    <citation type="journal article" date="2016" name="PeerJ">
        <title>Gall-ID: tools for genotyping gall-causing phytopathogenic bacteria.</title>
        <authorList>
            <person name="Davis E.W.II."/>
            <person name="Weisberg A.J."/>
            <person name="Tabima J.F."/>
            <person name="Grunwald N.J."/>
            <person name="Chang J.H."/>
        </authorList>
    </citation>
    <scope>NUCLEOTIDE SEQUENCE [LARGE SCALE GENOMIC DNA]</scope>
    <source>
        <strain evidence="3 4">N2/73</strain>
    </source>
</reference>
<dbReference type="EMBL" id="LXKT01000027">
    <property type="protein sequence ID" value="OCJ33468.1"/>
    <property type="molecule type" value="Genomic_DNA"/>
</dbReference>
<dbReference type="Proteomes" id="UP000093451">
    <property type="component" value="Unassembled WGS sequence"/>
</dbReference>
<sequence>MTTGTDADPNKNKKMNDIILSYISYITSTHFASGAAGAVVRYATSKDKNLKENIAGGIAGALTASYVTPLITSILSIDESSRSASGIAFVLGLIGLYLTEALVRIIANYSKHPVIPTAISLEGIATAINVSAELSNNNNNKQDNEDDNNRTDGKSAQ</sequence>